<evidence type="ECO:0000256" key="3">
    <source>
        <dbReference type="ARBA" id="ARBA00005792"/>
    </source>
</evidence>
<keyword evidence="6" id="KW-1000">Mitochondrion outer membrane</keyword>
<protein>
    <recommendedName>
        <fullName evidence="14">Mitochondrial import receptor subunit TOM20</fullName>
    </recommendedName>
</protein>
<sequence length="138" mass="15544">MILAAMSKLEQALLIDPRKHEALWCLGNAHMAHGLLTPDYNEARNYFVRAADFYQQAVDEVPTNEKYSRSLESIDQIHKQRVAQQSAGARSSTSHAKGTKKGWKFDLIFDIFGWVVLGIGIGAWIGFSRAQVHPSPRY</sequence>
<dbReference type="Gene3D" id="1.25.40.10">
    <property type="entry name" value="Tetratricopeptide repeat domain"/>
    <property type="match status" value="1"/>
</dbReference>
<evidence type="ECO:0000256" key="8">
    <source>
        <dbReference type="ARBA" id="ARBA00022989"/>
    </source>
</evidence>
<proteinExistence type="inferred from homology"/>
<evidence type="ECO:0000313" key="13">
    <source>
        <dbReference type="Proteomes" id="UP001202328"/>
    </source>
</evidence>
<evidence type="ECO:0000256" key="9">
    <source>
        <dbReference type="ARBA" id="ARBA00023128"/>
    </source>
</evidence>
<evidence type="ECO:0000256" key="6">
    <source>
        <dbReference type="ARBA" id="ARBA00022787"/>
    </source>
</evidence>
<evidence type="ECO:0000256" key="5">
    <source>
        <dbReference type="ARBA" id="ARBA00022692"/>
    </source>
</evidence>
<organism evidence="12 13">
    <name type="scientific">Papaver atlanticum</name>
    <dbReference type="NCBI Taxonomy" id="357466"/>
    <lineage>
        <taxon>Eukaryota</taxon>
        <taxon>Viridiplantae</taxon>
        <taxon>Streptophyta</taxon>
        <taxon>Embryophyta</taxon>
        <taxon>Tracheophyta</taxon>
        <taxon>Spermatophyta</taxon>
        <taxon>Magnoliopsida</taxon>
        <taxon>Ranunculales</taxon>
        <taxon>Papaveraceae</taxon>
        <taxon>Papaveroideae</taxon>
        <taxon>Papaver</taxon>
    </lineage>
</organism>
<dbReference type="GO" id="GO:0045040">
    <property type="term" value="P:protein insertion into mitochondrial outer membrane"/>
    <property type="evidence" value="ECO:0007669"/>
    <property type="project" value="InterPro"/>
</dbReference>
<evidence type="ECO:0000256" key="4">
    <source>
        <dbReference type="ARBA" id="ARBA00022448"/>
    </source>
</evidence>
<dbReference type="GO" id="GO:0005742">
    <property type="term" value="C:mitochondrial outer membrane translocase complex"/>
    <property type="evidence" value="ECO:0007669"/>
    <property type="project" value="InterPro"/>
</dbReference>
<dbReference type="InterPro" id="IPR011990">
    <property type="entry name" value="TPR-like_helical_dom_sf"/>
</dbReference>
<evidence type="ECO:0000256" key="2">
    <source>
        <dbReference type="ARBA" id="ARBA00004572"/>
    </source>
</evidence>
<keyword evidence="8 11" id="KW-1133">Transmembrane helix</keyword>
<comment type="caution">
    <text evidence="12">The sequence shown here is derived from an EMBL/GenBank/DDBJ whole genome shotgun (WGS) entry which is preliminary data.</text>
</comment>
<dbReference type="GO" id="GO:0015031">
    <property type="term" value="P:protein transport"/>
    <property type="evidence" value="ECO:0007669"/>
    <property type="project" value="UniProtKB-KW"/>
</dbReference>
<gene>
    <name evidence="12" type="ORF">MKW98_007316</name>
</gene>
<evidence type="ECO:0000313" key="12">
    <source>
        <dbReference type="EMBL" id="KAI3891011.1"/>
    </source>
</evidence>
<comment type="subcellular location">
    <subcellularLocation>
        <location evidence="2">Mitochondrion outer membrane</location>
        <topology evidence="2">Single-pass membrane protein</topology>
    </subcellularLocation>
</comment>
<evidence type="ECO:0000256" key="11">
    <source>
        <dbReference type="SAM" id="Phobius"/>
    </source>
</evidence>
<keyword evidence="10 11" id="KW-0472">Membrane</keyword>
<evidence type="ECO:0000256" key="7">
    <source>
        <dbReference type="ARBA" id="ARBA00022927"/>
    </source>
</evidence>
<dbReference type="InterPro" id="IPR010547">
    <property type="entry name" value="TOM20_imprt_rcpt"/>
</dbReference>
<accession>A0AAD4XCR5</accession>
<comment type="similarity">
    <text evidence="3">Belongs to the Tom20 family.</text>
</comment>
<dbReference type="PANTHER" id="PTHR32409">
    <property type="entry name" value="MITOCHONDRIAL IMPORT RECEPTOR SUBUNIT TOM20-1-RELATED"/>
    <property type="match status" value="1"/>
</dbReference>
<feature type="transmembrane region" description="Helical" evidence="11">
    <location>
        <begin position="107"/>
        <end position="127"/>
    </location>
</feature>
<dbReference type="AlphaFoldDB" id="A0AAD4XCR5"/>
<name>A0AAD4XCR5_9MAGN</name>
<evidence type="ECO:0000256" key="1">
    <source>
        <dbReference type="ARBA" id="ARBA00003450"/>
    </source>
</evidence>
<keyword evidence="13" id="KW-1185">Reference proteome</keyword>
<keyword evidence="7" id="KW-0653">Protein transport</keyword>
<dbReference type="EMBL" id="JAJJMB010012081">
    <property type="protein sequence ID" value="KAI3891011.1"/>
    <property type="molecule type" value="Genomic_DNA"/>
</dbReference>
<dbReference type="SUPFAM" id="SSF48452">
    <property type="entry name" value="TPR-like"/>
    <property type="match status" value="1"/>
</dbReference>
<comment type="function">
    <text evidence="1">Central component of the receptor complex responsible for the recognition and translocation of cytosolically synthesized mitochondrial preproteins. Together with TOM22 functions as the transit peptide receptor at the surface of the mitochondrion outer membrane and facilitates the movement of preproteins into the translocation pore.</text>
</comment>
<keyword evidence="5 11" id="KW-0812">Transmembrane</keyword>
<keyword evidence="4" id="KW-0813">Transport</keyword>
<dbReference type="Proteomes" id="UP001202328">
    <property type="component" value="Unassembled WGS sequence"/>
</dbReference>
<evidence type="ECO:0000256" key="10">
    <source>
        <dbReference type="ARBA" id="ARBA00023136"/>
    </source>
</evidence>
<reference evidence="12" key="1">
    <citation type="submission" date="2022-04" db="EMBL/GenBank/DDBJ databases">
        <title>A functionally conserved STORR gene fusion in Papaver species that diverged 16.8 million years ago.</title>
        <authorList>
            <person name="Catania T."/>
        </authorList>
    </citation>
    <scope>NUCLEOTIDE SEQUENCE</scope>
    <source>
        <strain evidence="12">S-188037</strain>
    </source>
</reference>
<dbReference type="Pfam" id="PF06552">
    <property type="entry name" value="TOM20_plant"/>
    <property type="match status" value="1"/>
</dbReference>
<dbReference type="PANTHER" id="PTHR32409:SF3">
    <property type="entry name" value="MITOCHONDRIAL IMPORT RECEPTOR SUBUNIT TOM20-1-RELATED"/>
    <property type="match status" value="1"/>
</dbReference>
<keyword evidence="9" id="KW-0496">Mitochondrion</keyword>
<evidence type="ECO:0008006" key="14">
    <source>
        <dbReference type="Google" id="ProtNLM"/>
    </source>
</evidence>